<dbReference type="PATRIC" id="fig|28092.6.peg.1642"/>
<dbReference type="PANTHER" id="PTHR33973">
    <property type="entry name" value="OS07G0153300 PROTEIN"/>
    <property type="match status" value="1"/>
</dbReference>
<dbReference type="Pfam" id="PF07103">
    <property type="entry name" value="DUF1365"/>
    <property type="match status" value="1"/>
</dbReference>
<dbReference type="STRING" id="28092.WM40_06950"/>
<reference evidence="1 2" key="1">
    <citation type="submission" date="2015-03" db="EMBL/GenBank/DDBJ databases">
        <title>Draft Genome Sequence of Burkholderia andropogonis type strain ICMP2807, isolated from Sorghum bicolor.</title>
        <authorList>
            <person name="Lopes-Santos L."/>
            <person name="Castro D.B."/>
            <person name="Ottoboni L.M."/>
            <person name="Park D."/>
            <person name="Weirc B.S."/>
            <person name="Destefano S.A."/>
        </authorList>
    </citation>
    <scope>NUCLEOTIDE SEQUENCE [LARGE SCALE GENOMIC DNA]</scope>
    <source>
        <strain evidence="1 2">ICMP2807</strain>
    </source>
</reference>
<comment type="caution">
    <text evidence="1">The sequence shown here is derived from an EMBL/GenBank/DDBJ whole genome shotgun (WGS) entry which is preliminary data.</text>
</comment>
<proteinExistence type="predicted"/>
<dbReference type="RefSeq" id="WP_024904091.1">
    <property type="nucleotide sequence ID" value="NZ_CADFGU010000003.1"/>
</dbReference>
<evidence type="ECO:0000313" key="1">
    <source>
        <dbReference type="EMBL" id="KKB64225.1"/>
    </source>
</evidence>
<dbReference type="EMBL" id="LAQU01000005">
    <property type="protein sequence ID" value="KKB64225.1"/>
    <property type="molecule type" value="Genomic_DNA"/>
</dbReference>
<evidence type="ECO:0000313" key="2">
    <source>
        <dbReference type="Proteomes" id="UP000033618"/>
    </source>
</evidence>
<organism evidence="1 2">
    <name type="scientific">Robbsia andropogonis</name>
    <dbReference type="NCBI Taxonomy" id="28092"/>
    <lineage>
        <taxon>Bacteria</taxon>
        <taxon>Pseudomonadati</taxon>
        <taxon>Pseudomonadota</taxon>
        <taxon>Betaproteobacteria</taxon>
        <taxon>Burkholderiales</taxon>
        <taxon>Burkholderiaceae</taxon>
        <taxon>Robbsia</taxon>
    </lineage>
</organism>
<sequence>MRQDAALYTGIVTHHRHAPKVHNLRYRVYSVFLDLDRLDETARRCRFFSRNRFNVFAFHDRDHGDGSALPLRDQAIARVMLAHPDTASRIHRIGLLCMPRVLGYAFNPLSVYYCYDDADVVIAIIYEVNNTFGQRHTYVIPVDATHRHGADQLIRQTCDKRFHVSPFLPLGMRYIFRVTPPAARLSIAIDTRLQGREGQRPDGKPMLDAAYVAHRRTFSDATLLRTFFTHPLLTLKVVAGIHWEALFIWRKGATFHPLPGIPAPLSVVAADGTTRDMPDIHH</sequence>
<protein>
    <recommendedName>
        <fullName evidence="3">DUF1365 domain-containing protein</fullName>
    </recommendedName>
</protein>
<evidence type="ECO:0008006" key="3">
    <source>
        <dbReference type="Google" id="ProtNLM"/>
    </source>
</evidence>
<gene>
    <name evidence="1" type="ORF">WM40_06950</name>
</gene>
<name>A0A0F5K2S0_9BURK</name>
<accession>A0A0F5K2S0</accession>
<dbReference type="AlphaFoldDB" id="A0A0F5K2S0"/>
<dbReference type="OrthoDB" id="9778801at2"/>
<dbReference type="Proteomes" id="UP000033618">
    <property type="component" value="Unassembled WGS sequence"/>
</dbReference>
<keyword evidence="2" id="KW-1185">Reference proteome</keyword>
<dbReference type="InterPro" id="IPR010775">
    <property type="entry name" value="DUF1365"/>
</dbReference>
<dbReference type="PANTHER" id="PTHR33973:SF4">
    <property type="entry name" value="OS07G0153300 PROTEIN"/>
    <property type="match status" value="1"/>
</dbReference>